<dbReference type="InterPro" id="IPR005467">
    <property type="entry name" value="His_kinase_dom"/>
</dbReference>
<evidence type="ECO:0000256" key="4">
    <source>
        <dbReference type="ARBA" id="ARBA00023012"/>
    </source>
</evidence>
<evidence type="ECO:0000256" key="2">
    <source>
        <dbReference type="ARBA" id="ARBA00012438"/>
    </source>
</evidence>
<dbReference type="Pfam" id="PF00512">
    <property type="entry name" value="HisKA"/>
    <property type="match status" value="1"/>
</dbReference>
<keyword evidence="4" id="KW-0902">Two-component regulatory system</keyword>
<dbReference type="SMART" id="SM00448">
    <property type="entry name" value="REC"/>
    <property type="match status" value="2"/>
</dbReference>
<dbReference type="InterPro" id="IPR003661">
    <property type="entry name" value="HisK_dim/P_dom"/>
</dbReference>
<proteinExistence type="predicted"/>
<organism evidence="9 10">
    <name type="scientific">Thalassotalea profundi</name>
    <dbReference type="NCBI Taxonomy" id="2036687"/>
    <lineage>
        <taxon>Bacteria</taxon>
        <taxon>Pseudomonadati</taxon>
        <taxon>Pseudomonadota</taxon>
        <taxon>Gammaproteobacteria</taxon>
        <taxon>Alteromonadales</taxon>
        <taxon>Colwelliaceae</taxon>
        <taxon>Thalassotalea</taxon>
    </lineage>
</organism>
<dbReference type="InterPro" id="IPR003594">
    <property type="entry name" value="HATPase_dom"/>
</dbReference>
<dbReference type="CDD" id="cd00082">
    <property type="entry name" value="HisKA"/>
    <property type="match status" value="1"/>
</dbReference>
<dbReference type="InterPro" id="IPR036097">
    <property type="entry name" value="HisK_dim/P_sf"/>
</dbReference>
<dbReference type="SUPFAM" id="SSF47384">
    <property type="entry name" value="Homodimeric domain of signal transducing histidine kinase"/>
    <property type="match status" value="1"/>
</dbReference>
<dbReference type="InterPro" id="IPR036890">
    <property type="entry name" value="HATPase_C_sf"/>
</dbReference>
<keyword evidence="10" id="KW-1185">Reference proteome</keyword>
<keyword evidence="6" id="KW-1133">Transmembrane helix</keyword>
<dbReference type="Pfam" id="PF02518">
    <property type="entry name" value="HATPase_c"/>
    <property type="match status" value="1"/>
</dbReference>
<keyword evidence="6" id="KW-0472">Membrane</keyword>
<comment type="catalytic activity">
    <reaction evidence="1">
        <text>ATP + protein L-histidine = ADP + protein N-phospho-L-histidine.</text>
        <dbReference type="EC" id="2.7.13.3"/>
    </reaction>
</comment>
<evidence type="ECO:0000256" key="3">
    <source>
        <dbReference type="ARBA" id="ARBA00022553"/>
    </source>
</evidence>
<evidence type="ECO:0000259" key="7">
    <source>
        <dbReference type="PROSITE" id="PS50109"/>
    </source>
</evidence>
<dbReference type="SUPFAM" id="SSF55874">
    <property type="entry name" value="ATPase domain of HSP90 chaperone/DNA topoisomerase II/histidine kinase"/>
    <property type="match status" value="1"/>
</dbReference>
<accession>A0ABQ3IP95</accession>
<feature type="domain" description="Response regulatory" evidence="8">
    <location>
        <begin position="774"/>
        <end position="897"/>
    </location>
</feature>
<evidence type="ECO:0000256" key="5">
    <source>
        <dbReference type="PROSITE-ProRule" id="PRU00169"/>
    </source>
</evidence>
<dbReference type="Gene3D" id="1.10.287.130">
    <property type="match status" value="1"/>
</dbReference>
<dbReference type="Proteomes" id="UP000626370">
    <property type="component" value="Unassembled WGS sequence"/>
</dbReference>
<feature type="domain" description="Histidine kinase" evidence="7">
    <location>
        <begin position="532"/>
        <end position="755"/>
    </location>
</feature>
<feature type="domain" description="Response regulatory" evidence="8">
    <location>
        <begin position="941"/>
        <end position="1064"/>
    </location>
</feature>
<dbReference type="PROSITE" id="PS50110">
    <property type="entry name" value="RESPONSE_REGULATORY"/>
    <property type="match status" value="2"/>
</dbReference>
<dbReference type="EMBL" id="BNAH01000005">
    <property type="protein sequence ID" value="GHE87775.1"/>
    <property type="molecule type" value="Genomic_DNA"/>
</dbReference>
<evidence type="ECO:0000313" key="9">
    <source>
        <dbReference type="EMBL" id="GHE87775.1"/>
    </source>
</evidence>
<dbReference type="PRINTS" id="PR00344">
    <property type="entry name" value="BCTRLSENSOR"/>
</dbReference>
<dbReference type="CDD" id="cd00156">
    <property type="entry name" value="REC"/>
    <property type="match status" value="1"/>
</dbReference>
<feature type="modified residue" description="4-aspartylphosphate" evidence="5">
    <location>
        <position position="994"/>
    </location>
</feature>
<dbReference type="PROSITE" id="PS50109">
    <property type="entry name" value="HIS_KIN"/>
    <property type="match status" value="1"/>
</dbReference>
<comment type="caution">
    <text evidence="9">The sequence shown here is derived from an EMBL/GenBank/DDBJ whole genome shotgun (WGS) entry which is preliminary data.</text>
</comment>
<dbReference type="SMART" id="SM00387">
    <property type="entry name" value="HATPase_c"/>
    <property type="match status" value="1"/>
</dbReference>
<dbReference type="Gene3D" id="3.30.565.10">
    <property type="entry name" value="Histidine kinase-like ATPase, C-terminal domain"/>
    <property type="match status" value="1"/>
</dbReference>
<feature type="transmembrane region" description="Helical" evidence="6">
    <location>
        <begin position="68"/>
        <end position="87"/>
    </location>
</feature>
<dbReference type="InterPro" id="IPR011006">
    <property type="entry name" value="CheY-like_superfamily"/>
</dbReference>
<gene>
    <name evidence="9" type="ORF">GCM10011501_16640</name>
</gene>
<dbReference type="InterPro" id="IPR001789">
    <property type="entry name" value="Sig_transdc_resp-reg_receiver"/>
</dbReference>
<dbReference type="SUPFAM" id="SSF52172">
    <property type="entry name" value="CheY-like"/>
    <property type="match status" value="2"/>
</dbReference>
<name>A0ABQ3IP95_9GAMM</name>
<dbReference type="CDD" id="cd17546">
    <property type="entry name" value="REC_hyHK_CKI1_RcsC-like"/>
    <property type="match status" value="1"/>
</dbReference>
<evidence type="ECO:0000259" key="8">
    <source>
        <dbReference type="PROSITE" id="PS50110"/>
    </source>
</evidence>
<feature type="modified residue" description="4-aspartylphosphate" evidence="5">
    <location>
        <position position="830"/>
    </location>
</feature>
<sequence length="1069" mass="121658">MILCITIGVAQYLIIQFLPWLQSIFPLFSAVVINSIVLSLAIAPILYFIITKNISVGTTQHQGIRAKLFVASGLPLFVAVLLMVNIVSKKQEDINHLQQSKFTMNFDLQLTRAIAFIKDEIELSALSYATDVDQSIALVKKRNDVDNAIENLINMIKASTTPTFRVSNLDIEKYMVELRAIRVRVDDKSIDWPDVLKFFIYSNKQIFSNLSSFSQNNSQNVNLERTHSDLLKLVQLQLINDTSFLILNLTTSPNLTRASADDLHFFKQEMRTQINLDHFFYESFTSSIKQNENRDLIIKFKTPTFSKIRILEDTFLEQKVEHIVNQVSGYIGYNGLIHQFKNFVLRREPQYLDEFLRLYKEVFVLTEELKNHFSFDRKSVEQITILENVLTQYYRNILQIKVYASQGKSLEEIDQLVRVADAPAKEALSYLQKNLWEYKPRYMLSLLVTKRYVLKNIENELAQRLQFQLENLLTEKHHDKYSTGFIALLLIILIQTLVLMINRYVATSYNQRVLALAKAEEATQMKSEFLANMSHEIRTPMNGVIGMLDLLEDDTLSRIQAERVNTAKSSANSLLMLINDILDFSKIEAGQLTIEHIDFNLAEMLTDMSRMLALSAQQKQLEMIVDLSGITQTHIKSDPGRIRQIMTNLITNAIKFTEQGEVIVEVKLSPHPSRSNLLQLEANVADTGIGVPKERQAELFGAFKQIDASTTRKYGGTGLGLSITKKLCQLFNGDIMVTSGKGRGSCFSFHIQVQQSEKAQCLLPPPITQSMKLCTLIVDDNKDSQDTLKKQLALWDIEVICAFSGQEAIQLIEEKQAQQIDFHCSYAIIDNGMSTTSGITLALELKKMQALRCAQFMIMFEHNKPVNQTQLHLNDIHYSFSKPITTVDLYQLFTLTPEHQLIEEDEKGSTEITTYQKGSVSSTHNTQVLISEQHQWPDNFEILLVEDNRVNQLVALGLLKKIGLTADVAKNGKEALELIRNRSAAEQYKLIIMDCQMPIMDGYEATQRIRSGEAGEENTQITIIALTANAMAGDKEKCLASGMNDYLSKPIKRQLLIDKLKRWSKISQC</sequence>
<dbReference type="PANTHER" id="PTHR45339">
    <property type="entry name" value="HYBRID SIGNAL TRANSDUCTION HISTIDINE KINASE J"/>
    <property type="match status" value="1"/>
</dbReference>
<dbReference type="CDD" id="cd16922">
    <property type="entry name" value="HATPase_EvgS-ArcB-TorS-like"/>
    <property type="match status" value="1"/>
</dbReference>
<reference evidence="10" key="1">
    <citation type="journal article" date="2019" name="Int. J. Syst. Evol. Microbiol.">
        <title>The Global Catalogue of Microorganisms (GCM) 10K type strain sequencing project: providing services to taxonomists for standard genome sequencing and annotation.</title>
        <authorList>
            <consortium name="The Broad Institute Genomics Platform"/>
            <consortium name="The Broad Institute Genome Sequencing Center for Infectious Disease"/>
            <person name="Wu L."/>
            <person name="Ma J."/>
        </authorList>
    </citation>
    <scope>NUCLEOTIDE SEQUENCE [LARGE SCALE GENOMIC DNA]</scope>
    <source>
        <strain evidence="10">CGMCC 1.15922</strain>
    </source>
</reference>
<dbReference type="Gene3D" id="3.40.50.2300">
    <property type="match status" value="2"/>
</dbReference>
<keyword evidence="6" id="KW-0812">Transmembrane</keyword>
<evidence type="ECO:0000256" key="1">
    <source>
        <dbReference type="ARBA" id="ARBA00000085"/>
    </source>
</evidence>
<dbReference type="InterPro" id="IPR004358">
    <property type="entry name" value="Sig_transdc_His_kin-like_C"/>
</dbReference>
<protein>
    <recommendedName>
        <fullName evidence="2">histidine kinase</fullName>
        <ecNumber evidence="2">2.7.13.3</ecNumber>
    </recommendedName>
</protein>
<dbReference type="EC" id="2.7.13.3" evidence="2"/>
<keyword evidence="3 5" id="KW-0597">Phosphoprotein</keyword>
<evidence type="ECO:0000256" key="6">
    <source>
        <dbReference type="SAM" id="Phobius"/>
    </source>
</evidence>
<dbReference type="Pfam" id="PF00072">
    <property type="entry name" value="Response_reg"/>
    <property type="match status" value="1"/>
</dbReference>
<dbReference type="SMART" id="SM00388">
    <property type="entry name" value="HisKA"/>
    <property type="match status" value="1"/>
</dbReference>
<dbReference type="PANTHER" id="PTHR45339:SF1">
    <property type="entry name" value="HYBRID SIGNAL TRANSDUCTION HISTIDINE KINASE J"/>
    <property type="match status" value="1"/>
</dbReference>
<feature type="transmembrane region" description="Helical" evidence="6">
    <location>
        <begin position="27"/>
        <end position="48"/>
    </location>
</feature>
<evidence type="ECO:0000313" key="10">
    <source>
        <dbReference type="Proteomes" id="UP000626370"/>
    </source>
</evidence>